<dbReference type="EMBL" id="AFCU01001587">
    <property type="protein sequence ID" value="EHC82496.1"/>
    <property type="molecule type" value="Genomic_DNA"/>
</dbReference>
<evidence type="ECO:0000256" key="1">
    <source>
        <dbReference type="ARBA" id="ARBA00004496"/>
    </source>
</evidence>
<evidence type="ECO:0000256" key="3">
    <source>
        <dbReference type="ARBA" id="ARBA00022553"/>
    </source>
</evidence>
<dbReference type="GO" id="GO:0006355">
    <property type="term" value="P:regulation of DNA-templated transcription"/>
    <property type="evidence" value="ECO:0007669"/>
    <property type="project" value="InterPro"/>
</dbReference>
<keyword evidence="4" id="KW-0902">Two-component regulatory system</keyword>
<feature type="domain" description="OmpR/PhoB-type" evidence="12">
    <location>
        <begin position="124"/>
        <end position="232"/>
    </location>
</feature>
<comment type="subcellular location">
    <subcellularLocation>
        <location evidence="1">Cytoplasm</location>
    </subcellularLocation>
</comment>
<keyword evidence="3 9" id="KW-0597">Phosphoprotein</keyword>
<evidence type="ECO:0000256" key="2">
    <source>
        <dbReference type="ARBA" id="ARBA00022490"/>
    </source>
</evidence>
<dbReference type="GO" id="GO:0032993">
    <property type="term" value="C:protein-DNA complex"/>
    <property type="evidence" value="ECO:0007669"/>
    <property type="project" value="TreeGrafter"/>
</dbReference>
<dbReference type="GO" id="GO:0005829">
    <property type="term" value="C:cytosol"/>
    <property type="evidence" value="ECO:0007669"/>
    <property type="project" value="TreeGrafter"/>
</dbReference>
<dbReference type="InterPro" id="IPR001867">
    <property type="entry name" value="OmpR/PhoB-type_DNA-bd"/>
</dbReference>
<accession>G5R5M9</accession>
<dbReference type="PATRIC" id="fig|913082.3.peg.3839"/>
<protein>
    <submittedName>
        <fullName evidence="13">Two-component system response regulator QseB</fullName>
    </submittedName>
</protein>
<dbReference type="SMART" id="SM00448">
    <property type="entry name" value="REC"/>
    <property type="match status" value="1"/>
</dbReference>
<feature type="domain" description="Response regulatory" evidence="11">
    <location>
        <begin position="2"/>
        <end position="116"/>
    </location>
</feature>
<dbReference type="InterPro" id="IPR011006">
    <property type="entry name" value="CheY-like_superfamily"/>
</dbReference>
<dbReference type="PROSITE" id="PS51755">
    <property type="entry name" value="OMPR_PHOB"/>
    <property type="match status" value="1"/>
</dbReference>
<dbReference type="PANTHER" id="PTHR48111">
    <property type="entry name" value="REGULATOR OF RPOS"/>
    <property type="match status" value="1"/>
</dbReference>
<keyword evidence="6 10" id="KW-0238">DNA-binding</keyword>
<evidence type="ECO:0000256" key="6">
    <source>
        <dbReference type="ARBA" id="ARBA00023125"/>
    </source>
</evidence>
<dbReference type="InterPro" id="IPR001789">
    <property type="entry name" value="Sig_transdc_resp-reg_receiver"/>
</dbReference>
<dbReference type="InterPro" id="IPR036388">
    <property type="entry name" value="WH-like_DNA-bd_sf"/>
</dbReference>
<name>G5R5M9_SALSE</name>
<keyword evidence="2" id="KW-0963">Cytoplasm</keyword>
<keyword evidence="5" id="KW-0805">Transcription regulation</keyword>
<dbReference type="Gene3D" id="6.10.250.690">
    <property type="match status" value="1"/>
</dbReference>
<dbReference type="Proteomes" id="UP000005065">
    <property type="component" value="Unassembled WGS sequence"/>
</dbReference>
<dbReference type="GO" id="GO:0000156">
    <property type="term" value="F:phosphorelay response regulator activity"/>
    <property type="evidence" value="ECO:0007669"/>
    <property type="project" value="TreeGrafter"/>
</dbReference>
<feature type="modified residue" description="4-aspartylphosphate" evidence="9">
    <location>
        <position position="51"/>
    </location>
</feature>
<reference evidence="13 14" key="1">
    <citation type="journal article" date="2011" name="BMC Genomics">
        <title>Genome sequencing reveals diversification of virulence factor content and possible host adaptation in distinct subpopulations of Salmonella enterica.</title>
        <authorList>
            <person name="den Bakker H.C."/>
            <person name="Moreno Switt A.I."/>
            <person name="Govoni G."/>
            <person name="Cummings C.A."/>
            <person name="Ranieri M.L."/>
            <person name="Degoricija L."/>
            <person name="Hoelzer K."/>
            <person name="Rodriguez-Rivera L.D."/>
            <person name="Brown S."/>
            <person name="Bolchacova E."/>
            <person name="Furtado M.R."/>
            <person name="Wiedmann M."/>
        </authorList>
    </citation>
    <scope>NUCLEOTIDE SEQUENCE [LARGE SCALE GENOMIC DNA]</scope>
    <source>
        <strain evidence="13 14">A4-543</strain>
    </source>
</reference>
<dbReference type="BioCyc" id="SENT913082:G120J-4403-MONOMER"/>
<evidence type="ECO:0000256" key="7">
    <source>
        <dbReference type="ARBA" id="ARBA00023159"/>
    </source>
</evidence>
<dbReference type="PANTHER" id="PTHR48111:SF35">
    <property type="entry name" value="TRANSCRIPTIONAL REGULATORY PROTEIN QSEB"/>
    <property type="match status" value="1"/>
</dbReference>
<dbReference type="SMART" id="SM00862">
    <property type="entry name" value="Trans_reg_C"/>
    <property type="match status" value="1"/>
</dbReference>
<dbReference type="InterPro" id="IPR016032">
    <property type="entry name" value="Sig_transdc_resp-reg_C-effctor"/>
</dbReference>
<dbReference type="GO" id="GO:0000976">
    <property type="term" value="F:transcription cis-regulatory region binding"/>
    <property type="evidence" value="ECO:0007669"/>
    <property type="project" value="TreeGrafter"/>
</dbReference>
<evidence type="ECO:0000313" key="14">
    <source>
        <dbReference type="Proteomes" id="UP000005065"/>
    </source>
</evidence>
<evidence type="ECO:0000256" key="9">
    <source>
        <dbReference type="PROSITE-ProRule" id="PRU00169"/>
    </source>
</evidence>
<dbReference type="CDD" id="cd00383">
    <property type="entry name" value="trans_reg_C"/>
    <property type="match status" value="1"/>
</dbReference>
<evidence type="ECO:0000256" key="5">
    <source>
        <dbReference type="ARBA" id="ARBA00023015"/>
    </source>
</evidence>
<organism evidence="13 14">
    <name type="scientific">Salmonella enterica subsp. enterica serovar Senftenberg str. A4-543</name>
    <dbReference type="NCBI Taxonomy" id="913082"/>
    <lineage>
        <taxon>Bacteria</taxon>
        <taxon>Pseudomonadati</taxon>
        <taxon>Pseudomonadota</taxon>
        <taxon>Gammaproteobacteria</taxon>
        <taxon>Enterobacterales</taxon>
        <taxon>Enterobacteriaceae</taxon>
        <taxon>Salmonella</taxon>
    </lineage>
</organism>
<dbReference type="Gene3D" id="3.40.50.2300">
    <property type="match status" value="1"/>
</dbReference>
<dbReference type="InterPro" id="IPR039420">
    <property type="entry name" value="WalR-like"/>
</dbReference>
<sequence length="233" mass="25610">MRILLVEDDTLIGDGIKAGLSKMGFSVDWFTEGRPGKEALYSAPYDAVILDLTLPGMDGRDILREWREKGKQEPVLILTARDALAERVEGLRLGADDYLCKPFALIEVAARLEALVRRASGQASSELRHGQVTLNPGNLVATLANPGNLVATLVATLAGEPLALKPKEFALLELLLRNKGRVLPRKLIEEKLYNWDDDVSSNAVEVHVHHLRRKLGSEFIRTVHGIGYTLGDA</sequence>
<evidence type="ECO:0000259" key="12">
    <source>
        <dbReference type="PROSITE" id="PS51755"/>
    </source>
</evidence>
<dbReference type="CDD" id="cd17624">
    <property type="entry name" value="REC_OmpR_PmrA-like"/>
    <property type="match status" value="1"/>
</dbReference>
<dbReference type="Pfam" id="PF00072">
    <property type="entry name" value="Response_reg"/>
    <property type="match status" value="1"/>
</dbReference>
<comment type="caution">
    <text evidence="13">The sequence shown here is derived from an EMBL/GenBank/DDBJ whole genome shotgun (WGS) entry which is preliminary data.</text>
</comment>
<keyword evidence="8" id="KW-0804">Transcription</keyword>
<evidence type="ECO:0000259" key="11">
    <source>
        <dbReference type="PROSITE" id="PS50110"/>
    </source>
</evidence>
<dbReference type="SUPFAM" id="SSF46894">
    <property type="entry name" value="C-terminal effector domain of the bipartite response regulators"/>
    <property type="match status" value="1"/>
</dbReference>
<evidence type="ECO:0000256" key="10">
    <source>
        <dbReference type="PROSITE-ProRule" id="PRU01091"/>
    </source>
</evidence>
<dbReference type="FunFam" id="3.40.50.2300:FF:000002">
    <property type="entry name" value="DNA-binding response regulator PhoP"/>
    <property type="match status" value="1"/>
</dbReference>
<dbReference type="Pfam" id="PF00486">
    <property type="entry name" value="Trans_reg_C"/>
    <property type="match status" value="1"/>
</dbReference>
<dbReference type="AlphaFoldDB" id="G5R5M9"/>
<dbReference type="Gene3D" id="1.10.10.10">
    <property type="entry name" value="Winged helix-like DNA-binding domain superfamily/Winged helix DNA-binding domain"/>
    <property type="match status" value="1"/>
</dbReference>
<evidence type="ECO:0000256" key="4">
    <source>
        <dbReference type="ARBA" id="ARBA00023012"/>
    </source>
</evidence>
<feature type="DNA-binding region" description="OmpR/PhoB-type" evidence="10">
    <location>
        <begin position="124"/>
        <end position="232"/>
    </location>
</feature>
<gene>
    <name evidence="13" type="ORF">LTSESEN_4936</name>
</gene>
<dbReference type="SUPFAM" id="SSF52172">
    <property type="entry name" value="CheY-like"/>
    <property type="match status" value="1"/>
</dbReference>
<evidence type="ECO:0000256" key="8">
    <source>
        <dbReference type="ARBA" id="ARBA00023163"/>
    </source>
</evidence>
<evidence type="ECO:0000313" key="13">
    <source>
        <dbReference type="EMBL" id="EHC82496.1"/>
    </source>
</evidence>
<keyword evidence="7" id="KW-0010">Activator</keyword>
<dbReference type="PROSITE" id="PS50110">
    <property type="entry name" value="RESPONSE_REGULATORY"/>
    <property type="match status" value="1"/>
</dbReference>
<proteinExistence type="predicted"/>